<dbReference type="PROSITE" id="PS00687">
    <property type="entry name" value="ALDEHYDE_DEHYDR_GLU"/>
    <property type="match status" value="1"/>
</dbReference>
<evidence type="ECO:0000313" key="7">
    <source>
        <dbReference type="EMBL" id="TWT47916.1"/>
    </source>
</evidence>
<dbReference type="SUPFAM" id="SSF53720">
    <property type="entry name" value="ALDH-like"/>
    <property type="match status" value="1"/>
</dbReference>
<dbReference type="InterPro" id="IPR029510">
    <property type="entry name" value="Ald_DH_CS_GLU"/>
</dbReference>
<dbReference type="CDD" id="cd07095">
    <property type="entry name" value="ALDH_SGSD_AstD"/>
    <property type="match status" value="1"/>
</dbReference>
<dbReference type="GO" id="GO:0043824">
    <property type="term" value="F:succinylglutamate-semialdehyde dehydrogenase activity"/>
    <property type="evidence" value="ECO:0007669"/>
    <property type="project" value="UniProtKB-EC"/>
</dbReference>
<name>A0A5C5WAH7_9PLAN</name>
<feature type="active site" evidence="4">
    <location>
        <position position="247"/>
    </location>
</feature>
<dbReference type="InterPro" id="IPR017649">
    <property type="entry name" value="SuccinylGlu_semiald_DH_AstD"/>
</dbReference>
<evidence type="ECO:0000256" key="4">
    <source>
        <dbReference type="PROSITE-ProRule" id="PRU10007"/>
    </source>
</evidence>
<dbReference type="GO" id="GO:0006527">
    <property type="term" value="P:L-arginine catabolic process"/>
    <property type="evidence" value="ECO:0007669"/>
    <property type="project" value="InterPro"/>
</dbReference>
<keyword evidence="3" id="KW-0520">NAD</keyword>
<keyword evidence="1" id="KW-0056">Arginine metabolism</keyword>
<keyword evidence="2 5" id="KW-0560">Oxidoreductase</keyword>
<dbReference type="AlphaFoldDB" id="A0A5C5WAH7"/>
<organism evidence="7 8">
    <name type="scientific">Thalassoglobus neptunius</name>
    <dbReference type="NCBI Taxonomy" id="1938619"/>
    <lineage>
        <taxon>Bacteria</taxon>
        <taxon>Pseudomonadati</taxon>
        <taxon>Planctomycetota</taxon>
        <taxon>Planctomycetia</taxon>
        <taxon>Planctomycetales</taxon>
        <taxon>Planctomycetaceae</taxon>
        <taxon>Thalassoglobus</taxon>
    </lineage>
</organism>
<dbReference type="PROSITE" id="PS00070">
    <property type="entry name" value="ALDEHYDE_DEHYDR_CYS"/>
    <property type="match status" value="1"/>
</dbReference>
<dbReference type="NCBIfam" id="TIGR03240">
    <property type="entry name" value="arg_catab_astD"/>
    <property type="match status" value="1"/>
</dbReference>
<dbReference type="Proteomes" id="UP000317243">
    <property type="component" value="Unassembled WGS sequence"/>
</dbReference>
<dbReference type="InterPro" id="IPR016161">
    <property type="entry name" value="Ald_DH/histidinol_DH"/>
</dbReference>
<evidence type="ECO:0000259" key="6">
    <source>
        <dbReference type="Pfam" id="PF00171"/>
    </source>
</evidence>
<dbReference type="PANTHER" id="PTHR11699">
    <property type="entry name" value="ALDEHYDE DEHYDROGENASE-RELATED"/>
    <property type="match status" value="1"/>
</dbReference>
<dbReference type="Pfam" id="PF00171">
    <property type="entry name" value="Aldedh"/>
    <property type="match status" value="1"/>
</dbReference>
<sequence length="488" mass="52176">MTHEGKNWIDGSWTSGSGESFSSLNPATGEVLWNGCHSTSDDINSAMQAGRNAAEQWAGLPLNQRIEILDAFGAELDQHQDSLARAISEEVGKPYWESKTEVQAMIAKIPTSIDALKERRSPIESPQKFGSAKTWYMPHGIMAVFGPFNFPGHISNGHIIPALLAGNTVVFKPSELTPLVAQKTVELWEAAGLPPGVLNLVQGGRETGVAIVDHPEINGVLFTGSVPAGIAISKALAARPEVLLALELGGNNALIVDQVHDLDAAVYTVIQSAYVTSGQRCTCARRLILPDGNQKILDRLIEVIPTLTVGACGDDPEPFMGPLVSSSAVDQVLQQQSHLKSIGGKILVEARRLPNGPAFISPGVIDVTDIAERPDEEIFGPLLQVVRTSSFDEAIAEANRTRFGLVAGLISDDSSRYELFQRRIRSGLVNWNRPTTGASGRLPFGGVGLSGNHRPAGFFMIDSCNIPVASLSAPVLELPDQLLPGVEL</sequence>
<dbReference type="InterPro" id="IPR015590">
    <property type="entry name" value="Aldehyde_DH_dom"/>
</dbReference>
<dbReference type="InterPro" id="IPR016163">
    <property type="entry name" value="Ald_DH_C"/>
</dbReference>
<dbReference type="FunFam" id="3.40.605.10:FF:000010">
    <property type="entry name" value="N-succinylglutamate 5-semialdehyde dehydrogenase"/>
    <property type="match status" value="1"/>
</dbReference>
<keyword evidence="8" id="KW-1185">Reference proteome</keyword>
<dbReference type="OrthoDB" id="4503395at2"/>
<feature type="domain" description="Aldehyde dehydrogenase" evidence="6">
    <location>
        <begin position="13"/>
        <end position="457"/>
    </location>
</feature>
<dbReference type="EC" id="1.2.1.71" evidence="7"/>
<evidence type="ECO:0000256" key="5">
    <source>
        <dbReference type="RuleBase" id="RU003345"/>
    </source>
</evidence>
<comment type="caution">
    <text evidence="7">The sequence shown here is derived from an EMBL/GenBank/DDBJ whole genome shotgun (WGS) entry which is preliminary data.</text>
</comment>
<evidence type="ECO:0000256" key="2">
    <source>
        <dbReference type="ARBA" id="ARBA00023002"/>
    </source>
</evidence>
<dbReference type="NCBIfam" id="NF006992">
    <property type="entry name" value="PRK09457.1"/>
    <property type="match status" value="1"/>
</dbReference>
<dbReference type="InterPro" id="IPR016162">
    <property type="entry name" value="Ald_DH_N"/>
</dbReference>
<proteinExistence type="inferred from homology"/>
<evidence type="ECO:0000256" key="1">
    <source>
        <dbReference type="ARBA" id="ARBA00022503"/>
    </source>
</evidence>
<dbReference type="EMBL" id="SIHI01000022">
    <property type="protein sequence ID" value="TWT47916.1"/>
    <property type="molecule type" value="Genomic_DNA"/>
</dbReference>
<accession>A0A5C5WAH7</accession>
<comment type="similarity">
    <text evidence="5">Belongs to the aldehyde dehydrogenase family.</text>
</comment>
<reference evidence="7 8" key="1">
    <citation type="submission" date="2019-02" db="EMBL/GenBank/DDBJ databases">
        <title>Deep-cultivation of Planctomycetes and their phenomic and genomic characterization uncovers novel biology.</title>
        <authorList>
            <person name="Wiegand S."/>
            <person name="Jogler M."/>
            <person name="Boedeker C."/>
            <person name="Pinto D."/>
            <person name="Vollmers J."/>
            <person name="Rivas-Marin E."/>
            <person name="Kohn T."/>
            <person name="Peeters S.H."/>
            <person name="Heuer A."/>
            <person name="Rast P."/>
            <person name="Oberbeckmann S."/>
            <person name="Bunk B."/>
            <person name="Jeske O."/>
            <person name="Meyerdierks A."/>
            <person name="Storesund J.E."/>
            <person name="Kallscheuer N."/>
            <person name="Luecker S."/>
            <person name="Lage O.M."/>
            <person name="Pohl T."/>
            <person name="Merkel B.J."/>
            <person name="Hornburger P."/>
            <person name="Mueller R.-W."/>
            <person name="Bruemmer F."/>
            <person name="Labrenz M."/>
            <person name="Spormann A.M."/>
            <person name="Op Den Camp H."/>
            <person name="Overmann J."/>
            <person name="Amann R."/>
            <person name="Jetten M.S.M."/>
            <person name="Mascher T."/>
            <person name="Medema M.H."/>
            <person name="Devos D.P."/>
            <person name="Kaster A.-K."/>
            <person name="Ovreas L."/>
            <person name="Rohde M."/>
            <person name="Galperin M.Y."/>
            <person name="Jogler C."/>
        </authorList>
    </citation>
    <scope>NUCLEOTIDE SEQUENCE [LARGE SCALE GENOMIC DNA]</scope>
    <source>
        <strain evidence="7 8">KOR42</strain>
    </source>
</reference>
<protein>
    <submittedName>
        <fullName evidence="7">N-succinylglutamate 5-semialdehyde dehydrogenase</fullName>
        <ecNumber evidence="7">1.2.1.71</ecNumber>
    </submittedName>
</protein>
<dbReference type="RefSeq" id="WP_146511507.1">
    <property type="nucleotide sequence ID" value="NZ_SIHI01000022.1"/>
</dbReference>
<dbReference type="Gene3D" id="3.40.309.10">
    <property type="entry name" value="Aldehyde Dehydrogenase, Chain A, domain 2"/>
    <property type="match status" value="1"/>
</dbReference>
<evidence type="ECO:0000256" key="3">
    <source>
        <dbReference type="ARBA" id="ARBA00023027"/>
    </source>
</evidence>
<gene>
    <name evidence="7" type="primary">astD</name>
    <name evidence="7" type="ORF">KOR42_41140</name>
</gene>
<dbReference type="Gene3D" id="3.40.605.10">
    <property type="entry name" value="Aldehyde Dehydrogenase, Chain A, domain 1"/>
    <property type="match status" value="1"/>
</dbReference>
<dbReference type="InterPro" id="IPR016160">
    <property type="entry name" value="Ald_DH_CS_CYS"/>
</dbReference>
<evidence type="ECO:0000313" key="8">
    <source>
        <dbReference type="Proteomes" id="UP000317243"/>
    </source>
</evidence>